<dbReference type="Gene3D" id="3.30.1780.10">
    <property type="entry name" value="ornithine cyclodeaminase, domain 1"/>
    <property type="match status" value="1"/>
</dbReference>
<dbReference type="InterPro" id="IPR036291">
    <property type="entry name" value="NAD(P)-bd_dom_sf"/>
</dbReference>
<dbReference type="Pfam" id="PF02423">
    <property type="entry name" value="OCD_Mu_crystall"/>
    <property type="match status" value="1"/>
</dbReference>
<dbReference type="InterPro" id="IPR023401">
    <property type="entry name" value="ODC_N"/>
</dbReference>
<dbReference type="PANTHER" id="PTHR13812">
    <property type="entry name" value="KETIMINE REDUCTASE MU-CRYSTALLIN"/>
    <property type="match status" value="1"/>
</dbReference>
<organism evidence="1">
    <name type="scientific">Streptomyces sp. NBC_00119</name>
    <dbReference type="NCBI Taxonomy" id="2975659"/>
    <lineage>
        <taxon>Bacteria</taxon>
        <taxon>Bacillati</taxon>
        <taxon>Actinomycetota</taxon>
        <taxon>Actinomycetes</taxon>
        <taxon>Kitasatosporales</taxon>
        <taxon>Streptomycetaceae</taxon>
        <taxon>Streptomyces</taxon>
    </lineage>
</organism>
<reference evidence="1" key="1">
    <citation type="submission" date="2022-10" db="EMBL/GenBank/DDBJ databases">
        <title>The complete genomes of actinobacterial strains from the NBC collection.</title>
        <authorList>
            <person name="Joergensen T.S."/>
            <person name="Alvarez Arevalo M."/>
            <person name="Sterndorff E.B."/>
            <person name="Faurdal D."/>
            <person name="Vuksanovic O."/>
            <person name="Mourched A.-S."/>
            <person name="Charusanti P."/>
            <person name="Shaw S."/>
            <person name="Blin K."/>
            <person name="Weber T."/>
        </authorList>
    </citation>
    <scope>NUCLEOTIDE SEQUENCE</scope>
    <source>
        <strain evidence="1">NBC_00119</strain>
    </source>
</reference>
<name>A0AAU1U343_9ACTN</name>
<protein>
    <submittedName>
        <fullName evidence="1">Ornithine cyclodeaminase family protein</fullName>
    </submittedName>
</protein>
<evidence type="ECO:0000313" key="1">
    <source>
        <dbReference type="EMBL" id="WTS11996.1"/>
    </source>
</evidence>
<dbReference type="SUPFAM" id="SSF51735">
    <property type="entry name" value="NAD(P)-binding Rossmann-fold domains"/>
    <property type="match status" value="1"/>
</dbReference>
<dbReference type="AlphaFoldDB" id="A0AAU1U343"/>
<gene>
    <name evidence="1" type="ORF">OHU69_13715</name>
</gene>
<dbReference type="Gene3D" id="3.40.50.720">
    <property type="entry name" value="NAD(P)-binding Rossmann-like Domain"/>
    <property type="match status" value="1"/>
</dbReference>
<dbReference type="InterPro" id="IPR003462">
    <property type="entry name" value="ODC_Mu_crystall"/>
</dbReference>
<proteinExistence type="predicted"/>
<dbReference type="EMBL" id="CP108195">
    <property type="protein sequence ID" value="WTS11996.1"/>
    <property type="molecule type" value="Genomic_DNA"/>
</dbReference>
<dbReference type="GO" id="GO:0005737">
    <property type="term" value="C:cytoplasm"/>
    <property type="evidence" value="ECO:0007669"/>
    <property type="project" value="TreeGrafter"/>
</dbReference>
<dbReference type="PANTHER" id="PTHR13812:SF19">
    <property type="entry name" value="KETIMINE REDUCTASE MU-CRYSTALLIN"/>
    <property type="match status" value="1"/>
</dbReference>
<accession>A0AAU1U343</accession>
<sequence>MAVFLSDHDVRSLLDWESAIDALHEAYAAPTSEGHFPPRTMARGEQEWMRTLSGILPGSGVMGAKLIAVSNGHRRGAYLVALFDLETTELVALLDGRSITGFRTAATSALAVRCLAPRRPLSVAVIGSGFEATNHLRALATTMDLTSVRVFSPSPKSRARFADSFADLSVDVTPAESPEEAVESADLVVCAARSRDETPTLRGSWLKAGTTVVSIGSTLPEQRELDPAAIDRADVVVCDQVREVADETGDFIAARETGIEFTDKLVPLADVVSGRAPDRATADGIVLYKSVGAALQDLTVAALCARVAEKRGVGVPLDASISRAFHEA</sequence>
<dbReference type="PIRSF" id="PIRSF001439">
    <property type="entry name" value="CryM"/>
    <property type="match status" value="1"/>
</dbReference>